<dbReference type="InterPro" id="IPR036188">
    <property type="entry name" value="FAD/NAD-bd_sf"/>
</dbReference>
<dbReference type="EMBL" id="RAWE01000160">
    <property type="protein sequence ID" value="RKG97862.1"/>
    <property type="molecule type" value="Genomic_DNA"/>
</dbReference>
<organism evidence="1 2">
    <name type="scientific">Corallococcus carmarthensis</name>
    <dbReference type="NCBI Taxonomy" id="2316728"/>
    <lineage>
        <taxon>Bacteria</taxon>
        <taxon>Pseudomonadati</taxon>
        <taxon>Myxococcota</taxon>
        <taxon>Myxococcia</taxon>
        <taxon>Myxococcales</taxon>
        <taxon>Cystobacterineae</taxon>
        <taxon>Myxococcaceae</taxon>
        <taxon>Corallococcus</taxon>
    </lineage>
</organism>
<dbReference type="AlphaFoldDB" id="A0A3A8JPY7"/>
<dbReference type="Pfam" id="PF05834">
    <property type="entry name" value="Lycopene_cycl"/>
    <property type="match status" value="1"/>
</dbReference>
<evidence type="ECO:0008006" key="3">
    <source>
        <dbReference type="Google" id="ProtNLM"/>
    </source>
</evidence>
<keyword evidence="2" id="KW-1185">Reference proteome</keyword>
<proteinExistence type="predicted"/>
<gene>
    <name evidence="1" type="ORF">D7X32_31370</name>
</gene>
<name>A0A3A8JPY7_9BACT</name>
<reference evidence="2" key="1">
    <citation type="submission" date="2018-09" db="EMBL/GenBank/DDBJ databases">
        <authorList>
            <person name="Livingstone P.G."/>
            <person name="Whitworth D.E."/>
        </authorList>
    </citation>
    <scope>NUCLEOTIDE SEQUENCE [LARGE SCALE GENOMIC DNA]</scope>
    <source>
        <strain evidence="2">CA043D</strain>
    </source>
</reference>
<dbReference type="RefSeq" id="WP_120606246.1">
    <property type="nucleotide sequence ID" value="NZ_JABFJX010000134.1"/>
</dbReference>
<protein>
    <recommendedName>
        <fullName evidence="3">Lycopene cyclase</fullName>
    </recommendedName>
</protein>
<dbReference type="Proteomes" id="UP000268313">
    <property type="component" value="Unassembled WGS sequence"/>
</dbReference>
<dbReference type="OrthoDB" id="5793379at2"/>
<evidence type="ECO:0000313" key="1">
    <source>
        <dbReference type="EMBL" id="RKG97862.1"/>
    </source>
</evidence>
<comment type="caution">
    <text evidence="1">The sequence shown here is derived from an EMBL/GenBank/DDBJ whole genome shotgun (WGS) entry which is preliminary data.</text>
</comment>
<dbReference type="Gene3D" id="3.50.50.60">
    <property type="entry name" value="FAD/NAD(P)-binding domain"/>
    <property type="match status" value="1"/>
</dbReference>
<sequence length="382" mass="43062">MPTHASTRCHDVAIVGGGCAGFQLLHALSREPRGEALDILMLDEAEMLSRSWCFWSREPHPLDFLIAKSWDALAFHAPGLDLRLALAPYRYHYIPGHRFFAFFEDEFLPAHRNVTRVRTTVDTLTREPDGFTLTGPGGPWRARQVFSSRVPPASGPERTHLWQHFRGWFVHMKRPVFDDRAVTLMDFALPGSDLRFAYVLPFTPTQALVEVTAFSKDVYATAHYDALLEHYLRRRFPSVPFTVTGLEVGRIPMTDRRFTRAGPAGETLIGTAAGMVKASTGYAFERIHRDSEQLARHAVTGTTPAWPSTTGRFRFYDQLLLGLFAREPATGIRVLAAMFDKVPLPRILRFLDEDTSLREELALILRLPFAPFLGQLARGVGT</sequence>
<dbReference type="SUPFAM" id="SSF51905">
    <property type="entry name" value="FAD/NAD(P)-binding domain"/>
    <property type="match status" value="1"/>
</dbReference>
<evidence type="ECO:0000313" key="2">
    <source>
        <dbReference type="Proteomes" id="UP000268313"/>
    </source>
</evidence>
<accession>A0A3A8JPY7</accession>